<gene>
    <name evidence="1" type="ORF">CK203_115797</name>
</gene>
<dbReference type="Proteomes" id="UP000288805">
    <property type="component" value="Unassembled WGS sequence"/>
</dbReference>
<name>A0A438DAA4_VITVI</name>
<sequence length="71" mass="7851">MISSRLSDGTSKNVAEAPVTYTAAESFKANNQERVWCTYCKKPCHARESCWKLPGKQVVVCTNALEADNRG</sequence>
<accession>A0A438DAA4</accession>
<reference evidence="1 2" key="1">
    <citation type="journal article" date="2018" name="PLoS Genet.">
        <title>Population sequencing reveals clonal diversity and ancestral inbreeding in the grapevine cultivar Chardonnay.</title>
        <authorList>
            <person name="Roach M.J."/>
            <person name="Johnson D.L."/>
            <person name="Bohlmann J."/>
            <person name="van Vuuren H.J."/>
            <person name="Jones S.J."/>
            <person name="Pretorius I.S."/>
            <person name="Schmidt S.A."/>
            <person name="Borneman A.R."/>
        </authorList>
    </citation>
    <scope>NUCLEOTIDE SEQUENCE [LARGE SCALE GENOMIC DNA]</scope>
    <source>
        <strain evidence="2">cv. Chardonnay</strain>
        <tissue evidence="1">Leaf</tissue>
    </source>
</reference>
<proteinExistence type="predicted"/>
<comment type="caution">
    <text evidence="1">The sequence shown here is derived from an EMBL/GenBank/DDBJ whole genome shotgun (WGS) entry which is preliminary data.</text>
</comment>
<evidence type="ECO:0000313" key="2">
    <source>
        <dbReference type="Proteomes" id="UP000288805"/>
    </source>
</evidence>
<organism evidence="1 2">
    <name type="scientific">Vitis vinifera</name>
    <name type="common">Grape</name>
    <dbReference type="NCBI Taxonomy" id="29760"/>
    <lineage>
        <taxon>Eukaryota</taxon>
        <taxon>Viridiplantae</taxon>
        <taxon>Streptophyta</taxon>
        <taxon>Embryophyta</taxon>
        <taxon>Tracheophyta</taxon>
        <taxon>Spermatophyta</taxon>
        <taxon>Magnoliopsida</taxon>
        <taxon>eudicotyledons</taxon>
        <taxon>Gunneridae</taxon>
        <taxon>Pentapetalae</taxon>
        <taxon>rosids</taxon>
        <taxon>Vitales</taxon>
        <taxon>Vitaceae</taxon>
        <taxon>Viteae</taxon>
        <taxon>Vitis</taxon>
    </lineage>
</organism>
<dbReference type="EMBL" id="QGNW01001720">
    <property type="protein sequence ID" value="RVW32395.1"/>
    <property type="molecule type" value="Genomic_DNA"/>
</dbReference>
<evidence type="ECO:0000313" key="1">
    <source>
        <dbReference type="EMBL" id="RVW32395.1"/>
    </source>
</evidence>
<protein>
    <submittedName>
        <fullName evidence="1">Uncharacterized protein</fullName>
    </submittedName>
</protein>
<dbReference type="AlphaFoldDB" id="A0A438DAA4"/>